<dbReference type="Proteomes" id="UP000001307">
    <property type="component" value="Unassembled WGS sequence"/>
</dbReference>
<evidence type="ECO:0000313" key="5">
    <source>
        <dbReference type="EMBL" id="CBY08225.1"/>
    </source>
</evidence>
<evidence type="ECO:0000256" key="1">
    <source>
        <dbReference type="ARBA" id="ARBA00004123"/>
    </source>
</evidence>
<feature type="compositionally biased region" description="Basic and acidic residues" evidence="4">
    <location>
        <begin position="151"/>
        <end position="176"/>
    </location>
</feature>
<dbReference type="PANTHER" id="PTHR15367:SF2">
    <property type="entry name" value="DNA-DIRECTED RNA POLYMERASE III SUBUNIT"/>
    <property type="match status" value="1"/>
</dbReference>
<dbReference type="InterPro" id="IPR024661">
    <property type="entry name" value="RNA_pol_III_Rpc31"/>
</dbReference>
<reference evidence="5" key="1">
    <citation type="journal article" date="2010" name="Science">
        <title>Plasticity of animal genome architecture unmasked by rapid evolution of a pelagic tunicate.</title>
        <authorList>
            <person name="Denoeud F."/>
            <person name="Henriet S."/>
            <person name="Mungpakdee S."/>
            <person name="Aury J.M."/>
            <person name="Da Silva C."/>
            <person name="Brinkmann H."/>
            <person name="Mikhaleva J."/>
            <person name="Olsen L.C."/>
            <person name="Jubin C."/>
            <person name="Canestro C."/>
            <person name="Bouquet J.M."/>
            <person name="Danks G."/>
            <person name="Poulain J."/>
            <person name="Campsteijn C."/>
            <person name="Adamski M."/>
            <person name="Cross I."/>
            <person name="Yadetie F."/>
            <person name="Muffato M."/>
            <person name="Louis A."/>
            <person name="Butcher S."/>
            <person name="Tsagkogeorga G."/>
            <person name="Konrad A."/>
            <person name="Singh S."/>
            <person name="Jensen M.F."/>
            <person name="Cong E.H."/>
            <person name="Eikeseth-Otteraa H."/>
            <person name="Noel B."/>
            <person name="Anthouard V."/>
            <person name="Porcel B.M."/>
            <person name="Kachouri-Lafond R."/>
            <person name="Nishino A."/>
            <person name="Ugolini M."/>
            <person name="Chourrout P."/>
            <person name="Nishida H."/>
            <person name="Aasland R."/>
            <person name="Huzurbazar S."/>
            <person name="Westhof E."/>
            <person name="Delsuc F."/>
            <person name="Lehrach H."/>
            <person name="Reinhardt R."/>
            <person name="Weissenbach J."/>
            <person name="Roy S.W."/>
            <person name="Artiguenave F."/>
            <person name="Postlethwait J.H."/>
            <person name="Manak J.R."/>
            <person name="Thompson E.M."/>
            <person name="Jaillon O."/>
            <person name="Du Pasquier L."/>
            <person name="Boudinot P."/>
            <person name="Liberles D.A."/>
            <person name="Volff J.N."/>
            <person name="Philippe H."/>
            <person name="Lenhard B."/>
            <person name="Roest Crollius H."/>
            <person name="Wincker P."/>
            <person name="Chourrout D."/>
        </authorList>
    </citation>
    <scope>NUCLEOTIDE SEQUENCE [LARGE SCALE GENOMIC DNA]</scope>
</reference>
<organism evidence="5">
    <name type="scientific">Oikopleura dioica</name>
    <name type="common">Tunicate</name>
    <dbReference type="NCBI Taxonomy" id="34765"/>
    <lineage>
        <taxon>Eukaryota</taxon>
        <taxon>Metazoa</taxon>
        <taxon>Chordata</taxon>
        <taxon>Tunicata</taxon>
        <taxon>Appendicularia</taxon>
        <taxon>Copelata</taxon>
        <taxon>Oikopleuridae</taxon>
        <taxon>Oikopleura</taxon>
    </lineage>
</organism>
<feature type="compositionally biased region" description="Acidic residues" evidence="4">
    <location>
        <begin position="177"/>
        <end position="197"/>
    </location>
</feature>
<comment type="subcellular location">
    <subcellularLocation>
        <location evidence="1">Nucleus</location>
    </subcellularLocation>
</comment>
<protein>
    <recommendedName>
        <fullName evidence="7">DNA-directed RNA polymerase III subunit</fullName>
    </recommendedName>
</protein>
<dbReference type="AlphaFoldDB" id="E4X8K3"/>
<dbReference type="EMBL" id="FN653029">
    <property type="protein sequence ID" value="CBY08225.1"/>
    <property type="molecule type" value="Genomic_DNA"/>
</dbReference>
<keyword evidence="6" id="KW-1185">Reference proteome</keyword>
<dbReference type="GO" id="GO:0005666">
    <property type="term" value="C:RNA polymerase III complex"/>
    <property type="evidence" value="ECO:0007669"/>
    <property type="project" value="TreeGrafter"/>
</dbReference>
<evidence type="ECO:0008006" key="7">
    <source>
        <dbReference type="Google" id="ProtNLM"/>
    </source>
</evidence>
<comment type="similarity">
    <text evidence="2">Belongs to the eukaryotic RPC7 RNA polymerase subunit family.</text>
</comment>
<evidence type="ECO:0000256" key="4">
    <source>
        <dbReference type="SAM" id="MobiDB-lite"/>
    </source>
</evidence>
<accession>E4X8K3</accession>
<dbReference type="InParanoid" id="E4X8K3"/>
<dbReference type="Pfam" id="PF11705">
    <property type="entry name" value="RNA_pol_3_Rpc31"/>
    <property type="match status" value="1"/>
</dbReference>
<feature type="region of interest" description="Disordered" evidence="4">
    <location>
        <begin position="146"/>
        <end position="212"/>
    </location>
</feature>
<proteinExistence type="inferred from homology"/>
<dbReference type="GO" id="GO:0006383">
    <property type="term" value="P:transcription by RNA polymerase III"/>
    <property type="evidence" value="ECO:0007669"/>
    <property type="project" value="InterPro"/>
</dbReference>
<evidence type="ECO:0000256" key="3">
    <source>
        <dbReference type="ARBA" id="ARBA00023242"/>
    </source>
</evidence>
<dbReference type="OrthoDB" id="10412929at2759"/>
<keyword evidence="3" id="KW-0539">Nucleus</keyword>
<dbReference type="PANTHER" id="PTHR15367">
    <property type="entry name" value="DNA-DIRECTED RNA POLYMERASE III"/>
    <property type="match status" value="1"/>
</dbReference>
<gene>
    <name evidence="5" type="ORF">GSOID_T00004238001</name>
</gene>
<name>E4X8K3_OIKDI</name>
<evidence type="ECO:0000256" key="2">
    <source>
        <dbReference type="ARBA" id="ARBA00008352"/>
    </source>
</evidence>
<sequence length="212" mass="24615">MSRGGFRGKSQFDRMIDDYGFGGSVKKDMSLFPRLEVAPLPFPKIDDYTDFRESYVCQMAVKMTTSFRESPNYHPRETDETPDVERYNEKVQLKSVLNFDYDRLPLELHPEYRKIRAAERKRKILEERKEAKRALLLENINTEGNAGDLTEQEKEELLGNGNEKTRVEEMDLKNETNTDDDEDGHVSDDNLDDDQGDYGDAHFDNGEEDTDI</sequence>
<evidence type="ECO:0000313" key="6">
    <source>
        <dbReference type="Proteomes" id="UP000001307"/>
    </source>
</evidence>